<dbReference type="Proteomes" id="UP000269689">
    <property type="component" value="Unassembled WGS sequence"/>
</dbReference>
<dbReference type="InterPro" id="IPR006141">
    <property type="entry name" value="Intein_N"/>
</dbReference>
<gene>
    <name evidence="2" type="ORF">EDD53_0059</name>
</gene>
<feature type="domain" description="Hedgehog/Intein (Hint)" evidence="1">
    <location>
        <begin position="160"/>
        <end position="301"/>
    </location>
</feature>
<proteinExistence type="predicted"/>
<keyword evidence="3" id="KW-1185">Reference proteome</keyword>
<comment type="caution">
    <text evidence="2">The sequence shown here is derived from an EMBL/GenBank/DDBJ whole genome shotgun (WGS) entry which is preliminary data.</text>
</comment>
<dbReference type="PROSITE" id="PS50817">
    <property type="entry name" value="INTEIN_N_TER"/>
    <property type="match status" value="1"/>
</dbReference>
<dbReference type="InterPro" id="IPR028992">
    <property type="entry name" value="Hedgehog/Intein_dom"/>
</dbReference>
<protein>
    <submittedName>
        <fullName evidence="2">Hint domain-containing protein</fullName>
    </submittedName>
</protein>
<dbReference type="OrthoDB" id="6305173at2"/>
<dbReference type="SUPFAM" id="SSF51294">
    <property type="entry name" value="Hedgehog/intein (Hint) domain"/>
    <property type="match status" value="1"/>
</dbReference>
<evidence type="ECO:0000259" key="1">
    <source>
        <dbReference type="Pfam" id="PF13403"/>
    </source>
</evidence>
<reference evidence="2 3" key="1">
    <citation type="submission" date="2018-11" db="EMBL/GenBank/DDBJ databases">
        <title>Genomic Encyclopedia of Type Strains, Phase IV (KMG-IV): sequencing the most valuable type-strain genomes for metagenomic binning, comparative biology and taxonomic classification.</title>
        <authorList>
            <person name="Goeker M."/>
        </authorList>
    </citation>
    <scope>NUCLEOTIDE SEQUENCE [LARGE SCALE GENOMIC DNA]</scope>
    <source>
        <strain evidence="2 3">DSM 104731</strain>
    </source>
</reference>
<organism evidence="2 3">
    <name type="scientific">Pacificibacter maritimus</name>
    <dbReference type="NCBI Taxonomy" id="762213"/>
    <lineage>
        <taxon>Bacteria</taxon>
        <taxon>Pseudomonadati</taxon>
        <taxon>Pseudomonadota</taxon>
        <taxon>Alphaproteobacteria</taxon>
        <taxon>Rhodobacterales</taxon>
        <taxon>Roseobacteraceae</taxon>
        <taxon>Pacificibacter</taxon>
    </lineage>
</organism>
<dbReference type="Gene3D" id="2.170.16.10">
    <property type="entry name" value="Hedgehog/Intein (Hint) domain"/>
    <property type="match status" value="1"/>
</dbReference>
<accession>A0A3N4UTY6</accession>
<dbReference type="RefSeq" id="WP_123791210.1">
    <property type="nucleotide sequence ID" value="NZ_RKQK01000001.1"/>
</dbReference>
<dbReference type="InterPro" id="IPR036844">
    <property type="entry name" value="Hint_dom_sf"/>
</dbReference>
<dbReference type="GO" id="GO:0016539">
    <property type="term" value="P:intein-mediated protein splicing"/>
    <property type="evidence" value="ECO:0007669"/>
    <property type="project" value="InterPro"/>
</dbReference>
<evidence type="ECO:0000313" key="3">
    <source>
        <dbReference type="Proteomes" id="UP000269689"/>
    </source>
</evidence>
<dbReference type="AlphaFoldDB" id="A0A3N4UTY6"/>
<dbReference type="Pfam" id="PF13403">
    <property type="entry name" value="Hint_2"/>
    <property type="match status" value="1"/>
</dbReference>
<dbReference type="EMBL" id="RKQK01000001">
    <property type="protein sequence ID" value="RPE70949.1"/>
    <property type="molecule type" value="Genomic_DNA"/>
</dbReference>
<evidence type="ECO:0000313" key="2">
    <source>
        <dbReference type="EMBL" id="RPE70949.1"/>
    </source>
</evidence>
<sequence>MVDVTRTVIRLGNFSDGIADIDPDGTGSAENAAALVNQTFTGATMSVETITYSDGDNDGFIDYDGTVGSGGDYIIYDFGGGPVSETMDQGVWYDIDILLGDGSTFSTNALIFQTPSGETFLNEFSTSLDNLDIQSITPTAVKNAYFSRTATSESVDNTTVCFARGTEILTPDGLRLVEDFRPGNEVLTTDGKAQKVIAVYRVPADSAGTNPPVRFESGSLGHNMPSKPLTVTANHRMLCASRLTFRMFGKTEVLIPAIRFVGLCGVDTCSASSQLEFFHLQLEIHSVICANGAFAESCLLGPVAVQSLPRVLRNMTVEQDAHALRYPVPSGHKQRQFMCRLAKNSHSVIERQVAQHYSRRIRDLAPAII</sequence>
<name>A0A3N4UTY6_9RHOB</name>